<reference evidence="1 2" key="1">
    <citation type="submission" date="2017-01" db="EMBL/GenBank/DDBJ databases">
        <authorList>
            <person name="Varghese N."/>
            <person name="Submissions S."/>
        </authorList>
    </citation>
    <scope>NUCLEOTIDE SEQUENCE [LARGE SCALE GENOMIC DNA]</scope>
    <source>
        <strain evidence="1 2">RUG2-6</strain>
    </source>
</reference>
<comment type="caution">
    <text evidence="1">The sequence shown here is derived from an EMBL/GenBank/DDBJ whole genome shotgun (WGS) entry which is preliminary data.</text>
</comment>
<accession>A0A9X8WI14</accession>
<evidence type="ECO:0000313" key="1">
    <source>
        <dbReference type="EMBL" id="SIQ29060.1"/>
    </source>
</evidence>
<gene>
    <name evidence="1" type="ORF">SAMN05878482_101850</name>
</gene>
<protein>
    <submittedName>
        <fullName evidence="1">Uncharacterized protein</fullName>
    </submittedName>
</protein>
<proteinExistence type="predicted"/>
<dbReference type="RefSeq" id="WP_076365343.1">
    <property type="nucleotide sequence ID" value="NZ_FTMX01000001.1"/>
</dbReference>
<organism evidence="1 2">
    <name type="scientific">Peribacillus simplex</name>
    <dbReference type="NCBI Taxonomy" id="1478"/>
    <lineage>
        <taxon>Bacteria</taxon>
        <taxon>Bacillati</taxon>
        <taxon>Bacillota</taxon>
        <taxon>Bacilli</taxon>
        <taxon>Bacillales</taxon>
        <taxon>Bacillaceae</taxon>
        <taxon>Peribacillus</taxon>
    </lineage>
</organism>
<sequence length="571" mass="68955">MNKKEIINNMLAYSDILLNKDNIFGLNKDQIIFDFFLEIFKIDISTTSFSELRNYIVDFFAYTKIDFPSGKEEFYNYFFETIIGLYNTPQKECLKVKSAIDDTLALIDNVKTYNLESERKLIKERADFYERIRLINGEITNNRKRFLDYNHLIEEKKLITHELLPTIKSKIDECNYYHKLVEEEEIKIKSLDIKSIALIKAKESNSNYKYQFSYIQENKNYYKTGYDYSITIKFTKELFHLISTYKKNYDNNKEQADSTLANYKFSSDKLIKLKNENINEYKEVLYKYIEEYKVSEYIKTNMKNNHVLYKRYSVIKSALDAFTNRDYLAFMNLIPIQIEGIFFDMCDEFEIIPDELSSYSLISKVNEIGIRVPTYDEKPYFLFHFPLIRNRVAHGLFLQSEKIELLSFEMLLDLQYLVYVMNEKEYLPYFEPLNFVRTFKEKKSSVFLEKIYKTSFENIQLFKWLNSGYYEKKLKWILNPSYNKVFEFYESEDLIGGIKEIRYLIQSDNFLNFVKEQYIKEKEKDVYYPNQSKKMLKKWEKILTLLLIYLKEYKVENREFIINFKRELNLA</sequence>
<dbReference type="AlphaFoldDB" id="A0A9X8WI14"/>
<evidence type="ECO:0000313" key="2">
    <source>
        <dbReference type="Proteomes" id="UP000185829"/>
    </source>
</evidence>
<dbReference type="EMBL" id="FTMX01000001">
    <property type="protein sequence ID" value="SIQ29060.1"/>
    <property type="molecule type" value="Genomic_DNA"/>
</dbReference>
<name>A0A9X8WI14_9BACI</name>
<dbReference type="Proteomes" id="UP000185829">
    <property type="component" value="Unassembled WGS sequence"/>
</dbReference>